<dbReference type="CDD" id="cd03220">
    <property type="entry name" value="ABC_KpsT_Wzt"/>
    <property type="match status" value="1"/>
</dbReference>
<comment type="caution">
    <text evidence="6">The sequence shown here is derived from an EMBL/GenBank/DDBJ whole genome shotgun (WGS) entry which is preliminary data.</text>
</comment>
<dbReference type="PANTHER" id="PTHR46743:SF2">
    <property type="entry name" value="TEICHOIC ACIDS EXPORT ATP-BINDING PROTEIN TAGH"/>
    <property type="match status" value="1"/>
</dbReference>
<dbReference type="Gene3D" id="3.40.50.300">
    <property type="entry name" value="P-loop containing nucleotide triphosphate hydrolases"/>
    <property type="match status" value="1"/>
</dbReference>
<dbReference type="AlphaFoldDB" id="A0A2T1LX23"/>
<keyword evidence="4 6" id="KW-0067">ATP-binding</keyword>
<evidence type="ECO:0000313" key="6">
    <source>
        <dbReference type="EMBL" id="PSF36742.1"/>
    </source>
</evidence>
<dbReference type="SUPFAM" id="SSF52540">
    <property type="entry name" value="P-loop containing nucleoside triphosphate hydrolases"/>
    <property type="match status" value="1"/>
</dbReference>
<keyword evidence="2" id="KW-0813">Transport</keyword>
<dbReference type="InterPro" id="IPR050683">
    <property type="entry name" value="Bact_Polysacc_Export_ATP-bd"/>
</dbReference>
<dbReference type="OrthoDB" id="9778870at2"/>
<proteinExistence type="inferred from homology"/>
<evidence type="ECO:0000313" key="7">
    <source>
        <dbReference type="Proteomes" id="UP000239001"/>
    </source>
</evidence>
<evidence type="ECO:0000259" key="5">
    <source>
        <dbReference type="PROSITE" id="PS50893"/>
    </source>
</evidence>
<dbReference type="GO" id="GO:0016887">
    <property type="term" value="F:ATP hydrolysis activity"/>
    <property type="evidence" value="ECO:0007669"/>
    <property type="project" value="InterPro"/>
</dbReference>
<feature type="domain" description="ABC transporter" evidence="5">
    <location>
        <begin position="42"/>
        <end position="263"/>
    </location>
</feature>
<dbReference type="GO" id="GO:0016020">
    <property type="term" value="C:membrane"/>
    <property type="evidence" value="ECO:0007669"/>
    <property type="project" value="InterPro"/>
</dbReference>
<sequence>MSDTVISVENLSKRYFIGAKEELPKTTGEAIRNIVSAPFKYLHSKVREPNPEETFWALKDVSFEVKQGEVVGLIGRNGAGKSTLLKILSRITKPSSGCVKIRGRVGSLLEVGTGFHPELTGRENIYLNGTILGMTKREIDKKFDEIVDFAEVEKFLDTPVKRYSSGMYVRLAFAVAAHMETEILVVDEVLAVGDIQFQKKCLGKMGDVATKEGKTVLFVSHNMTAIENLCQVCIFLHNGKTVGKQSIESAISKYHLQHQSSYNLQFPVCKDEVIIHDFKVLQNGYIVNECDGGKPIDIEIDFELTQNLTVFRIGIFLKTILGNIIFRALIADWNEKVETLNKGRYKCQGKIPQKFFVTGDYILELHSSRYGIKDYCFEELINTHLAIKAPINFNPCHLGERSFGLVLANCQWLLQKVEIDD</sequence>
<dbReference type="InterPro" id="IPR003593">
    <property type="entry name" value="AAA+_ATPase"/>
</dbReference>
<keyword evidence="7" id="KW-1185">Reference proteome</keyword>
<protein>
    <submittedName>
        <fullName evidence="6">ABC transporter ATP-binding protein</fullName>
    </submittedName>
</protein>
<comment type="similarity">
    <text evidence="1">Belongs to the ABC transporter superfamily.</text>
</comment>
<reference evidence="6 7" key="1">
    <citation type="submission" date="2018-03" db="EMBL/GenBank/DDBJ databases">
        <title>The ancient ancestry and fast evolution of plastids.</title>
        <authorList>
            <person name="Moore K.R."/>
            <person name="Magnabosco C."/>
            <person name="Momper L."/>
            <person name="Gold D.A."/>
            <person name="Bosak T."/>
            <person name="Fournier G.P."/>
        </authorList>
    </citation>
    <scope>NUCLEOTIDE SEQUENCE [LARGE SCALE GENOMIC DNA]</scope>
    <source>
        <strain evidence="6 7">CCALA 016</strain>
    </source>
</reference>
<keyword evidence="3" id="KW-0547">Nucleotide-binding</keyword>
<dbReference type="PROSITE" id="PS50893">
    <property type="entry name" value="ABC_TRANSPORTER_2"/>
    <property type="match status" value="1"/>
</dbReference>
<evidence type="ECO:0000256" key="4">
    <source>
        <dbReference type="ARBA" id="ARBA00022840"/>
    </source>
</evidence>
<dbReference type="PANTHER" id="PTHR46743">
    <property type="entry name" value="TEICHOIC ACIDS EXPORT ATP-BINDING PROTEIN TAGH"/>
    <property type="match status" value="1"/>
</dbReference>
<dbReference type="Pfam" id="PF00005">
    <property type="entry name" value="ABC_tran"/>
    <property type="match status" value="1"/>
</dbReference>
<evidence type="ECO:0000256" key="3">
    <source>
        <dbReference type="ARBA" id="ARBA00022741"/>
    </source>
</evidence>
<organism evidence="6 7">
    <name type="scientific">Aphanothece hegewaldii CCALA 016</name>
    <dbReference type="NCBI Taxonomy" id="2107694"/>
    <lineage>
        <taxon>Bacteria</taxon>
        <taxon>Bacillati</taxon>
        <taxon>Cyanobacteriota</taxon>
        <taxon>Cyanophyceae</taxon>
        <taxon>Oscillatoriophycideae</taxon>
        <taxon>Chroococcales</taxon>
        <taxon>Aphanothecaceae</taxon>
        <taxon>Aphanothece</taxon>
    </lineage>
</organism>
<name>A0A2T1LX23_9CHRO</name>
<dbReference type="InterPro" id="IPR027417">
    <property type="entry name" value="P-loop_NTPase"/>
</dbReference>
<reference evidence="6 7" key="2">
    <citation type="submission" date="2018-03" db="EMBL/GenBank/DDBJ databases">
        <authorList>
            <person name="Keele B.F."/>
        </authorList>
    </citation>
    <scope>NUCLEOTIDE SEQUENCE [LARGE SCALE GENOMIC DNA]</scope>
    <source>
        <strain evidence="6 7">CCALA 016</strain>
    </source>
</reference>
<dbReference type="RefSeq" id="WP_106457173.1">
    <property type="nucleotide sequence ID" value="NZ_PXOH01000012.1"/>
</dbReference>
<dbReference type="InterPro" id="IPR015860">
    <property type="entry name" value="ABC_transpr_TagH-like"/>
</dbReference>
<dbReference type="GO" id="GO:0140359">
    <property type="term" value="F:ABC-type transporter activity"/>
    <property type="evidence" value="ECO:0007669"/>
    <property type="project" value="InterPro"/>
</dbReference>
<dbReference type="GO" id="GO:0005524">
    <property type="term" value="F:ATP binding"/>
    <property type="evidence" value="ECO:0007669"/>
    <property type="project" value="UniProtKB-KW"/>
</dbReference>
<dbReference type="SMART" id="SM00382">
    <property type="entry name" value="AAA"/>
    <property type="match status" value="1"/>
</dbReference>
<dbReference type="EMBL" id="PXOH01000012">
    <property type="protein sequence ID" value="PSF36742.1"/>
    <property type="molecule type" value="Genomic_DNA"/>
</dbReference>
<gene>
    <name evidence="6" type="ORF">C7H19_12290</name>
</gene>
<dbReference type="InterPro" id="IPR003439">
    <property type="entry name" value="ABC_transporter-like_ATP-bd"/>
</dbReference>
<dbReference type="Proteomes" id="UP000239001">
    <property type="component" value="Unassembled WGS sequence"/>
</dbReference>
<evidence type="ECO:0000256" key="2">
    <source>
        <dbReference type="ARBA" id="ARBA00022448"/>
    </source>
</evidence>
<accession>A0A2T1LX23</accession>
<evidence type="ECO:0000256" key="1">
    <source>
        <dbReference type="ARBA" id="ARBA00005417"/>
    </source>
</evidence>